<dbReference type="SUPFAM" id="SSF88723">
    <property type="entry name" value="PIN domain-like"/>
    <property type="match status" value="1"/>
</dbReference>
<dbReference type="GO" id="GO:0017108">
    <property type="term" value="F:5'-flap endonuclease activity"/>
    <property type="evidence" value="ECO:0007669"/>
    <property type="project" value="TreeGrafter"/>
</dbReference>
<dbReference type="CDD" id="cd09906">
    <property type="entry name" value="H3TH_YEN1"/>
    <property type="match status" value="1"/>
</dbReference>
<name>C5DLJ9_LACTC</name>
<evidence type="ECO:0000313" key="4">
    <source>
        <dbReference type="Proteomes" id="UP000002036"/>
    </source>
</evidence>
<dbReference type="InterPro" id="IPR006086">
    <property type="entry name" value="XPG-I_dom"/>
</dbReference>
<evidence type="ECO:0000256" key="1">
    <source>
        <dbReference type="SAM" id="MobiDB-lite"/>
    </source>
</evidence>
<dbReference type="Pfam" id="PF00867">
    <property type="entry name" value="XPG_I"/>
    <property type="match status" value="1"/>
</dbReference>
<evidence type="ECO:0000259" key="2">
    <source>
        <dbReference type="SMART" id="SM00484"/>
    </source>
</evidence>
<sequence length="675" mass="77113">MGVPAFWDLIKSDESLRRLPLKQFVVEFRNNFNRPLRLAIDAFTWLFESGFISNDCERLSEKGYRTDAQSTLILLNRLKCLLSLDVTFVLVFDGPMKPSFKNKFSSKTLSNDHCELASDDEEYVSIYNEHRKQHEIHGTCTTTLVSEELGGLSFVKRLLKTMNISFIETCGEGEAECARLQREGLVDYVLSNDSDTLVFGATRVLRNFSRFWEDVPATYTGPLKKKDHKEMFITVVDMQQIRNWNRSSLVLYCTLLGADYNQGIRGLGSKKAAKLAQLTTPNFAETFKDIFEDHSQPSELRRKRYLEFQKALFEHCFIHSKELFGRNYFSSNSAGFQGWPSDVAIMHYFHPILSPRVNRESLGVHYINVSGNSNFMKGDVADLMNLLEELEFKGITDFGRWFHEMVHSTFLLKEILYGNRTREELTRLVKITEEWCAGICQNKFRVPCWRIRYNSFLTTGNEASPQDTEDSIVAHSSPNKRSGSPSKKQSEKASHKFMTSIPKGLIPENNSLVKNYHLEKRTASEGDKRPRRGSPRKVANQKSNLDGFLKKYGTPRKHDSPKALHEKLEPETEPMNTKRKLFVEEDLDNPEPGNSSSLILVSERECNHDILHTSPKRALDLFIATSEEEDLEASAGSEESPLKKLKKNAATAESQLPTPRKLLPDNFVDLTIESG</sequence>
<feature type="region of interest" description="Disordered" evidence="1">
    <location>
        <begin position="628"/>
        <end position="662"/>
    </location>
</feature>
<organism evidence="3 4">
    <name type="scientific">Lachancea thermotolerans (strain ATCC 56472 / CBS 6340 / NRRL Y-8284)</name>
    <name type="common">Yeast</name>
    <name type="synonym">Kluyveromyces thermotolerans</name>
    <dbReference type="NCBI Taxonomy" id="559295"/>
    <lineage>
        <taxon>Eukaryota</taxon>
        <taxon>Fungi</taxon>
        <taxon>Dikarya</taxon>
        <taxon>Ascomycota</taxon>
        <taxon>Saccharomycotina</taxon>
        <taxon>Saccharomycetes</taxon>
        <taxon>Saccharomycetales</taxon>
        <taxon>Saccharomycetaceae</taxon>
        <taxon>Lachancea</taxon>
    </lineage>
</organism>
<dbReference type="eggNOG" id="KOG2520">
    <property type="taxonomic scope" value="Eukaryota"/>
</dbReference>
<dbReference type="PANTHER" id="PTHR11081">
    <property type="entry name" value="FLAP ENDONUCLEASE FAMILY MEMBER"/>
    <property type="match status" value="1"/>
</dbReference>
<feature type="region of interest" description="Disordered" evidence="1">
    <location>
        <begin position="460"/>
        <end position="573"/>
    </location>
</feature>
<dbReference type="EMBL" id="CU928171">
    <property type="protein sequence ID" value="CAR24660.1"/>
    <property type="molecule type" value="Genomic_DNA"/>
</dbReference>
<protein>
    <submittedName>
        <fullName evidence="3">KLTH0G01298p</fullName>
    </submittedName>
</protein>
<feature type="compositionally biased region" description="Basic and acidic residues" evidence="1">
    <location>
        <begin position="556"/>
        <end position="570"/>
    </location>
</feature>
<evidence type="ECO:0000313" key="3">
    <source>
        <dbReference type="EMBL" id="CAR24660.1"/>
    </source>
</evidence>
<dbReference type="InterPro" id="IPR029060">
    <property type="entry name" value="PIN-like_dom_sf"/>
</dbReference>
<dbReference type="GeneID" id="8293355"/>
<dbReference type="STRING" id="559295.C5DLJ9"/>
<keyword evidence="4" id="KW-1185">Reference proteome</keyword>
<dbReference type="Proteomes" id="UP000002036">
    <property type="component" value="Chromosome G"/>
</dbReference>
<dbReference type="Gene3D" id="3.40.50.1010">
    <property type="entry name" value="5'-nuclease"/>
    <property type="match status" value="1"/>
</dbReference>
<feature type="compositionally biased region" description="Basic and acidic residues" evidence="1">
    <location>
        <begin position="516"/>
        <end position="528"/>
    </location>
</feature>
<dbReference type="InParanoid" id="C5DLJ9"/>
<dbReference type="GO" id="GO:0006281">
    <property type="term" value="P:DNA repair"/>
    <property type="evidence" value="ECO:0007669"/>
    <property type="project" value="UniProtKB-ARBA"/>
</dbReference>
<dbReference type="GO" id="GO:0008821">
    <property type="term" value="F:crossover junction DNA endonuclease activity"/>
    <property type="evidence" value="ECO:0007669"/>
    <property type="project" value="InterPro"/>
</dbReference>
<dbReference type="HOGENOM" id="CLU_016401_0_0_1"/>
<gene>
    <name evidence="3" type="ordered locus">KLTH0G01298g</name>
</gene>
<dbReference type="InterPro" id="IPR037316">
    <property type="entry name" value="Yen1_H3TH"/>
</dbReference>
<dbReference type="KEGG" id="lth:KLTH0G01298g"/>
<dbReference type="Gene3D" id="1.10.150.20">
    <property type="entry name" value="5' to 3' exonuclease, C-terminal subdomain"/>
    <property type="match status" value="1"/>
</dbReference>
<dbReference type="PANTHER" id="PTHR11081:SF72">
    <property type="entry name" value="HOLLIDAY JUNCTION RESOLVASE YEN1"/>
    <property type="match status" value="1"/>
</dbReference>
<dbReference type="SUPFAM" id="SSF47807">
    <property type="entry name" value="5' to 3' exonuclease, C-terminal subdomain"/>
    <property type="match status" value="1"/>
</dbReference>
<dbReference type="CDD" id="cd09870">
    <property type="entry name" value="PIN_YEN1"/>
    <property type="match status" value="1"/>
</dbReference>
<dbReference type="FunCoup" id="C5DLJ9">
    <property type="interactions" value="102"/>
</dbReference>
<dbReference type="GO" id="GO:0005634">
    <property type="term" value="C:nucleus"/>
    <property type="evidence" value="ECO:0007669"/>
    <property type="project" value="TreeGrafter"/>
</dbReference>
<feature type="domain" description="XPG-I" evidence="2">
    <location>
        <begin position="160"/>
        <end position="238"/>
    </location>
</feature>
<dbReference type="RefSeq" id="XP_002555097.1">
    <property type="nucleotide sequence ID" value="XM_002555051.1"/>
</dbReference>
<dbReference type="OrthoDB" id="2959108at2759"/>
<dbReference type="GO" id="GO:0008409">
    <property type="term" value="F:5'-3' exonuclease activity"/>
    <property type="evidence" value="ECO:0007669"/>
    <property type="project" value="TreeGrafter"/>
</dbReference>
<reference evidence="3 4" key="1">
    <citation type="journal article" date="2009" name="Genome Res.">
        <title>Comparative genomics of protoploid Saccharomycetaceae.</title>
        <authorList>
            <consortium name="The Genolevures Consortium"/>
            <person name="Souciet J.-L."/>
            <person name="Dujon B."/>
            <person name="Gaillardin C."/>
            <person name="Johnston M."/>
            <person name="Baret P.V."/>
            <person name="Cliften P."/>
            <person name="Sherman D.J."/>
            <person name="Weissenbach J."/>
            <person name="Westhof E."/>
            <person name="Wincker P."/>
            <person name="Jubin C."/>
            <person name="Poulain J."/>
            <person name="Barbe V."/>
            <person name="Segurens B."/>
            <person name="Artiguenave F."/>
            <person name="Anthouard V."/>
            <person name="Vacherie B."/>
            <person name="Val M.-E."/>
            <person name="Fulton R.S."/>
            <person name="Minx P."/>
            <person name="Wilson R."/>
            <person name="Durrens P."/>
            <person name="Jean G."/>
            <person name="Marck C."/>
            <person name="Martin T."/>
            <person name="Nikolski M."/>
            <person name="Rolland T."/>
            <person name="Seret M.-L."/>
            <person name="Casaregola S."/>
            <person name="Despons L."/>
            <person name="Fairhead C."/>
            <person name="Fischer G."/>
            <person name="Lafontaine I."/>
            <person name="Leh V."/>
            <person name="Lemaire M."/>
            <person name="de Montigny J."/>
            <person name="Neuveglise C."/>
            <person name="Thierry A."/>
            <person name="Blanc-Lenfle I."/>
            <person name="Bleykasten C."/>
            <person name="Diffels J."/>
            <person name="Fritsch E."/>
            <person name="Frangeul L."/>
            <person name="Goeffon A."/>
            <person name="Jauniaux N."/>
            <person name="Kachouri-Lafond R."/>
            <person name="Payen C."/>
            <person name="Potier S."/>
            <person name="Pribylova L."/>
            <person name="Ozanne C."/>
            <person name="Richard G.-F."/>
            <person name="Sacerdot C."/>
            <person name="Straub M.-L."/>
            <person name="Talla E."/>
        </authorList>
    </citation>
    <scope>NUCLEOTIDE SEQUENCE [LARGE SCALE GENOMIC DNA]</scope>
    <source>
        <strain evidence="4">ATCC 56472 / CBS 6340 / NRRL Y-8284</strain>
    </source>
</reference>
<dbReference type="InterPro" id="IPR036279">
    <property type="entry name" value="5-3_exonuclease_C_sf"/>
</dbReference>
<dbReference type="SMART" id="SM00484">
    <property type="entry name" value="XPGI"/>
    <property type="match status" value="1"/>
</dbReference>
<dbReference type="GO" id="GO:0005737">
    <property type="term" value="C:cytoplasm"/>
    <property type="evidence" value="ECO:0007669"/>
    <property type="project" value="TreeGrafter"/>
</dbReference>
<feature type="compositionally biased region" description="Polar residues" evidence="1">
    <location>
        <begin position="474"/>
        <end position="487"/>
    </location>
</feature>
<proteinExistence type="predicted"/>
<dbReference type="PRINTS" id="PR00853">
    <property type="entry name" value="XPGRADSUPER"/>
</dbReference>
<accession>C5DLJ9</accession>
<dbReference type="AlphaFoldDB" id="C5DLJ9"/>
<dbReference type="InterPro" id="IPR006084">
    <property type="entry name" value="XPG/Rad2"/>
</dbReference>
<dbReference type="OMA" id="IMHYFHP"/>